<organism evidence="10 11">
    <name type="scientific">Phaeocystidibacter marisrubri</name>
    <dbReference type="NCBI Taxonomy" id="1577780"/>
    <lineage>
        <taxon>Bacteria</taxon>
        <taxon>Pseudomonadati</taxon>
        <taxon>Bacteroidota</taxon>
        <taxon>Flavobacteriia</taxon>
        <taxon>Flavobacteriales</taxon>
        <taxon>Phaeocystidibacteraceae</taxon>
        <taxon>Phaeocystidibacter</taxon>
    </lineage>
</organism>
<comment type="similarity">
    <text evidence="2">Belongs to the DNA repair enzymes AP/ExoA family.</text>
</comment>
<evidence type="ECO:0000256" key="1">
    <source>
        <dbReference type="ARBA" id="ARBA00001936"/>
    </source>
</evidence>
<dbReference type="GO" id="GO:0046872">
    <property type="term" value="F:metal ion binding"/>
    <property type="evidence" value="ECO:0007669"/>
    <property type="project" value="UniProtKB-KW"/>
</dbReference>
<evidence type="ECO:0000256" key="4">
    <source>
        <dbReference type="ARBA" id="ARBA00022801"/>
    </source>
</evidence>
<feature type="binding site" evidence="7">
    <location>
        <position position="35"/>
    </location>
    <ligand>
        <name>Mg(2+)</name>
        <dbReference type="ChEBI" id="CHEBI:18420"/>
        <label>1</label>
    </ligand>
</feature>
<feature type="site" description="Transition state stabilizer" evidence="8">
    <location>
        <position position="149"/>
    </location>
</feature>
<dbReference type="PANTHER" id="PTHR22748">
    <property type="entry name" value="AP ENDONUCLEASE"/>
    <property type="match status" value="1"/>
</dbReference>
<evidence type="ECO:0000256" key="7">
    <source>
        <dbReference type="PIRSR" id="PIRSR604808-2"/>
    </source>
</evidence>
<feature type="binding site" evidence="7">
    <location>
        <position position="149"/>
    </location>
    <ligand>
        <name>Mg(2+)</name>
        <dbReference type="ChEBI" id="CHEBI:18420"/>
        <label>1</label>
    </ligand>
</feature>
<dbReference type="EMBL" id="WBVQ01000002">
    <property type="protein sequence ID" value="KAB2815673.1"/>
    <property type="molecule type" value="Genomic_DNA"/>
</dbReference>
<feature type="domain" description="Endonuclease/exonuclease/phosphatase" evidence="9">
    <location>
        <begin position="4"/>
        <end position="245"/>
    </location>
</feature>
<dbReference type="RefSeq" id="WP_151693103.1">
    <property type="nucleotide sequence ID" value="NZ_BMGX01000001.1"/>
</dbReference>
<keyword evidence="3 7" id="KW-0479">Metal-binding</keyword>
<feature type="binding site" evidence="7">
    <location>
        <position position="147"/>
    </location>
    <ligand>
        <name>Mg(2+)</name>
        <dbReference type="ChEBI" id="CHEBI:18420"/>
        <label>1</label>
    </ligand>
</feature>
<dbReference type="InterPro" id="IPR004808">
    <property type="entry name" value="AP_endonuc_1"/>
</dbReference>
<comment type="cofactor">
    <cofactor evidence="7">
        <name>Mg(2+)</name>
        <dbReference type="ChEBI" id="CHEBI:18420"/>
    </cofactor>
    <cofactor evidence="7">
        <name>Mn(2+)</name>
        <dbReference type="ChEBI" id="CHEBI:29035"/>
    </cofactor>
    <text evidence="7">Probably binds two magnesium or manganese ions per subunit.</text>
</comment>
<reference evidence="10 11" key="1">
    <citation type="submission" date="2019-10" db="EMBL/GenBank/DDBJ databases">
        <title>Genome sequence of Phaeocystidibacter marisrubri JCM30614 (type strain).</title>
        <authorList>
            <person name="Bowman J.P."/>
        </authorList>
    </citation>
    <scope>NUCLEOTIDE SEQUENCE [LARGE SCALE GENOMIC DNA]</scope>
    <source>
        <strain evidence="10 11">JCM 30614</strain>
    </source>
</reference>
<accession>A0A6L3ZCT9</accession>
<dbReference type="NCBIfam" id="TIGR00633">
    <property type="entry name" value="xth"/>
    <property type="match status" value="1"/>
</dbReference>
<feature type="active site" evidence="6">
    <location>
        <position position="108"/>
    </location>
</feature>
<dbReference type="EC" id="3.1.11.2" evidence="10"/>
<keyword evidence="11" id="KW-1185">Reference proteome</keyword>
<keyword evidence="5 7" id="KW-0460">Magnesium</keyword>
<dbReference type="GO" id="GO:0006284">
    <property type="term" value="P:base-excision repair"/>
    <property type="evidence" value="ECO:0007669"/>
    <property type="project" value="TreeGrafter"/>
</dbReference>
<keyword evidence="4 10" id="KW-0378">Hydrolase</keyword>
<name>A0A6L3ZCT9_9FLAO</name>
<feature type="site" description="Interaction with DNA substrate" evidence="8">
    <location>
        <position position="245"/>
    </location>
</feature>
<evidence type="ECO:0000259" key="9">
    <source>
        <dbReference type="Pfam" id="PF03372"/>
    </source>
</evidence>
<evidence type="ECO:0000256" key="3">
    <source>
        <dbReference type="ARBA" id="ARBA00022723"/>
    </source>
</evidence>
<dbReference type="CDD" id="cd09087">
    <property type="entry name" value="Ape1-like_AP-endo"/>
    <property type="match status" value="1"/>
</dbReference>
<feature type="active site" description="Proton donor/acceptor" evidence="6">
    <location>
        <position position="147"/>
    </location>
</feature>
<dbReference type="GO" id="GO:0003677">
    <property type="term" value="F:DNA binding"/>
    <property type="evidence" value="ECO:0007669"/>
    <property type="project" value="InterPro"/>
</dbReference>
<evidence type="ECO:0000256" key="6">
    <source>
        <dbReference type="PIRSR" id="PIRSR604808-1"/>
    </source>
</evidence>
<dbReference type="GO" id="GO:0008081">
    <property type="term" value="F:phosphoric diester hydrolase activity"/>
    <property type="evidence" value="ECO:0007669"/>
    <property type="project" value="TreeGrafter"/>
</dbReference>
<proteinExistence type="inferred from homology"/>
<dbReference type="Proteomes" id="UP000484164">
    <property type="component" value="Unassembled WGS sequence"/>
</dbReference>
<dbReference type="InterPro" id="IPR036691">
    <property type="entry name" value="Endo/exonu/phosph_ase_sf"/>
</dbReference>
<dbReference type="InterPro" id="IPR020848">
    <property type="entry name" value="AP_endonuclease_F1_CS"/>
</dbReference>
<dbReference type="OrthoDB" id="9803914at2"/>
<dbReference type="NCBIfam" id="TIGR00195">
    <property type="entry name" value="exoDNase_III"/>
    <property type="match status" value="1"/>
</dbReference>
<protein>
    <submittedName>
        <fullName evidence="10">Exodeoxyribonuclease III</fullName>
        <ecNumber evidence="10">3.1.11.2</ecNumber>
    </submittedName>
</protein>
<dbReference type="Pfam" id="PF03372">
    <property type="entry name" value="Exo_endo_phos"/>
    <property type="match status" value="1"/>
</dbReference>
<dbReference type="PANTHER" id="PTHR22748:SF6">
    <property type="entry name" value="DNA-(APURINIC OR APYRIMIDINIC SITE) ENDONUCLEASE"/>
    <property type="match status" value="1"/>
</dbReference>
<dbReference type="PROSITE" id="PS51435">
    <property type="entry name" value="AP_NUCLEASE_F1_4"/>
    <property type="match status" value="1"/>
</dbReference>
<dbReference type="GO" id="GO:0008311">
    <property type="term" value="F:double-stranded DNA 3'-5' DNA exonuclease activity"/>
    <property type="evidence" value="ECO:0007669"/>
    <property type="project" value="UniProtKB-EC"/>
</dbReference>
<feature type="binding site" evidence="7">
    <location>
        <position position="7"/>
    </location>
    <ligand>
        <name>Mg(2+)</name>
        <dbReference type="ChEBI" id="CHEBI:18420"/>
        <label>1</label>
    </ligand>
</feature>
<dbReference type="PROSITE" id="PS00728">
    <property type="entry name" value="AP_NUCLEASE_F1_3"/>
    <property type="match status" value="1"/>
</dbReference>
<sequence length="253" mass="28487">MKYVSWNVNGVRAVAKKGFAEAVKAMEVDAICLQETKATPEQVEEAVAELEEYSVYAVGAERKGYSGTAILTKVKPLSVSYGIGIEEHDTEGRVITCEFDEHYLVTTYVPNSGNGLKRLDYRSEWDVAMLNYLKGLEESKPVIWCGDLNVAHREIDIARPKSNYNKTAGYTQTEIDGMTRFLESGMIDTFRSLHPDEVKYSWWSYRGGAREKNIGWRLDYFLVSESLESKVKEAFILNEVEGSDHCPVGVVLS</sequence>
<feature type="site" description="Important for catalytic activity" evidence="8">
    <location>
        <position position="219"/>
    </location>
</feature>
<feature type="binding site" evidence="7">
    <location>
        <position position="245"/>
    </location>
    <ligand>
        <name>Mg(2+)</name>
        <dbReference type="ChEBI" id="CHEBI:18420"/>
        <label>1</label>
    </ligand>
</feature>
<dbReference type="InterPro" id="IPR005135">
    <property type="entry name" value="Endo/exonuclease/phosphatase"/>
</dbReference>
<evidence type="ECO:0000313" key="11">
    <source>
        <dbReference type="Proteomes" id="UP000484164"/>
    </source>
</evidence>
<dbReference type="GO" id="GO:0003906">
    <property type="term" value="F:DNA-(apurinic or apyrimidinic site) endonuclease activity"/>
    <property type="evidence" value="ECO:0007669"/>
    <property type="project" value="TreeGrafter"/>
</dbReference>
<feature type="active site" description="Proton acceptor" evidence="6">
    <location>
        <position position="245"/>
    </location>
</feature>
<feature type="binding site" evidence="7">
    <location>
        <position position="244"/>
    </location>
    <ligand>
        <name>Mg(2+)</name>
        <dbReference type="ChEBI" id="CHEBI:18420"/>
        <label>1</label>
    </ligand>
</feature>
<gene>
    <name evidence="10" type="primary">xth</name>
    <name evidence="10" type="ORF">F8C82_08190</name>
</gene>
<evidence type="ECO:0000256" key="2">
    <source>
        <dbReference type="ARBA" id="ARBA00007092"/>
    </source>
</evidence>
<dbReference type="SUPFAM" id="SSF56219">
    <property type="entry name" value="DNase I-like"/>
    <property type="match status" value="1"/>
</dbReference>
<keyword evidence="7" id="KW-0464">Manganese</keyword>
<dbReference type="AlphaFoldDB" id="A0A6L3ZCT9"/>
<comment type="caution">
    <text evidence="10">The sequence shown here is derived from an EMBL/GenBank/DDBJ whole genome shotgun (WGS) entry which is preliminary data.</text>
</comment>
<evidence type="ECO:0000256" key="8">
    <source>
        <dbReference type="PIRSR" id="PIRSR604808-3"/>
    </source>
</evidence>
<evidence type="ECO:0000256" key="5">
    <source>
        <dbReference type="ARBA" id="ARBA00022842"/>
    </source>
</evidence>
<evidence type="ECO:0000313" key="10">
    <source>
        <dbReference type="EMBL" id="KAB2815673.1"/>
    </source>
</evidence>
<comment type="cofactor">
    <cofactor evidence="1">
        <name>Mn(2+)</name>
        <dbReference type="ChEBI" id="CHEBI:29035"/>
    </cofactor>
</comment>
<dbReference type="Gene3D" id="3.60.10.10">
    <property type="entry name" value="Endonuclease/exonuclease/phosphatase"/>
    <property type="match status" value="1"/>
</dbReference>